<dbReference type="AlphaFoldDB" id="A0A4R3LK75"/>
<evidence type="ECO:0000256" key="3">
    <source>
        <dbReference type="ARBA" id="ARBA00022801"/>
    </source>
</evidence>
<dbReference type="PANTHER" id="PTHR35005">
    <property type="entry name" value="3-DEHYDRO-SCYLLO-INOSOSE HYDROLASE"/>
    <property type="match status" value="1"/>
</dbReference>
<dbReference type="GO" id="GO:0046872">
    <property type="term" value="F:metal ion binding"/>
    <property type="evidence" value="ECO:0007669"/>
    <property type="project" value="UniProtKB-KW"/>
</dbReference>
<dbReference type="RefSeq" id="WP_132962387.1">
    <property type="nucleotide sequence ID" value="NZ_SMAH01000006.1"/>
</dbReference>
<dbReference type="EMBL" id="SMAH01000006">
    <property type="protein sequence ID" value="TCS98106.1"/>
    <property type="molecule type" value="Genomic_DNA"/>
</dbReference>
<dbReference type="Pfam" id="PF02633">
    <property type="entry name" value="Creatininase"/>
    <property type="match status" value="1"/>
</dbReference>
<keyword evidence="2" id="KW-0479">Metal-binding</keyword>
<evidence type="ECO:0000256" key="1">
    <source>
        <dbReference type="ARBA" id="ARBA00001947"/>
    </source>
</evidence>
<accession>A0A4R3LK75</accession>
<dbReference type="Proteomes" id="UP000315577">
    <property type="component" value="Unassembled WGS sequence"/>
</dbReference>
<reference evidence="7 9" key="2">
    <citation type="submission" date="2019-07" db="EMBL/GenBank/DDBJ databases">
        <title>Tepidimonas ignava SPS-1037 draft genome.</title>
        <authorList>
            <person name="Da Costa M.S."/>
            <person name="Froufe H.J.C."/>
            <person name="Egas C."/>
            <person name="Albuquerque L."/>
        </authorList>
    </citation>
    <scope>NUCLEOTIDE SEQUENCE [LARGE SCALE GENOMIC DNA]</scope>
    <source>
        <strain evidence="7 9">SPS-1037</strain>
    </source>
</reference>
<dbReference type="SUPFAM" id="SSF102215">
    <property type="entry name" value="Creatininase"/>
    <property type="match status" value="1"/>
</dbReference>
<keyword evidence="4" id="KW-0862">Zinc</keyword>
<dbReference type="Gene3D" id="3.40.50.10310">
    <property type="entry name" value="Creatininase"/>
    <property type="match status" value="1"/>
</dbReference>
<organism evidence="6 8">
    <name type="scientific">Tepidimonas ignava</name>
    <dbReference type="NCBI Taxonomy" id="114249"/>
    <lineage>
        <taxon>Bacteria</taxon>
        <taxon>Pseudomonadati</taxon>
        <taxon>Pseudomonadota</taxon>
        <taxon>Betaproteobacteria</taxon>
        <taxon>Burkholderiales</taxon>
        <taxon>Tepidimonas</taxon>
    </lineage>
</organism>
<dbReference type="GO" id="GO:0009231">
    <property type="term" value="P:riboflavin biosynthetic process"/>
    <property type="evidence" value="ECO:0007669"/>
    <property type="project" value="TreeGrafter"/>
</dbReference>
<protein>
    <submittedName>
        <fullName evidence="6 7">Creatinine amidohydrolase</fullName>
        <ecNumber evidence="7">3.5.-.-</ecNumber>
    </submittedName>
</protein>
<dbReference type="PANTHER" id="PTHR35005:SF1">
    <property type="entry name" value="2-AMINO-5-FORMYLAMINO-6-RIBOSYLAMINOPYRIMIDIN-4(3H)-ONE 5'-MONOPHOSPHATE DEFORMYLASE"/>
    <property type="match status" value="1"/>
</dbReference>
<evidence type="ECO:0000313" key="8">
    <source>
        <dbReference type="Proteomes" id="UP000295536"/>
    </source>
</evidence>
<dbReference type="OrthoDB" id="9801445at2"/>
<evidence type="ECO:0000256" key="2">
    <source>
        <dbReference type="ARBA" id="ARBA00022723"/>
    </source>
</evidence>
<evidence type="ECO:0000256" key="5">
    <source>
        <dbReference type="ARBA" id="ARBA00024029"/>
    </source>
</evidence>
<dbReference type="InterPro" id="IPR024087">
    <property type="entry name" value="Creatininase-like_sf"/>
</dbReference>
<name>A0A4R3LK75_9BURK</name>
<keyword evidence="3 6" id="KW-0378">Hydrolase</keyword>
<reference evidence="6 8" key="1">
    <citation type="submission" date="2019-03" db="EMBL/GenBank/DDBJ databases">
        <title>Genomic Encyclopedia of Type Strains, Phase IV (KMG-IV): sequencing the most valuable type-strain genomes for metagenomic binning, comparative biology and taxonomic classification.</title>
        <authorList>
            <person name="Goeker M."/>
        </authorList>
    </citation>
    <scope>NUCLEOTIDE SEQUENCE [LARGE SCALE GENOMIC DNA]</scope>
    <source>
        <strain evidence="6 8">DSM 12034</strain>
    </source>
</reference>
<dbReference type="EMBL" id="VJNC01000005">
    <property type="protein sequence ID" value="TSE22613.1"/>
    <property type="molecule type" value="Genomic_DNA"/>
</dbReference>
<evidence type="ECO:0000313" key="9">
    <source>
        <dbReference type="Proteomes" id="UP000315577"/>
    </source>
</evidence>
<dbReference type="GO" id="GO:0016811">
    <property type="term" value="F:hydrolase activity, acting on carbon-nitrogen (but not peptide) bonds, in linear amides"/>
    <property type="evidence" value="ECO:0007669"/>
    <property type="project" value="TreeGrafter"/>
</dbReference>
<sequence length="283" mass="29998">MTHRPHLRRWADLAWTDFAALDAARTLAVLPLGATEQHGPHLPLGVDTLLAEGVLAAAAPHLPHDAPLLVLPTLAVGLSTEHTAYPGTLSLQPETALALLADVAAGVARAGVRKLLILNGHGGHVGLLDVATRTMRMRHGLLVWSVHWWQLPLIDTDGHDLEGDLGASERRWGVHAGQLETAAMLALAPHLVRHAALQTFVSRRTEHVPRQPTLHDGRSAKWAWAMHDLHPLGAAGDAAAADASWGRRVIEAAGRALAQLLLEAMDAPLTMLAAAPPGGPSQA</sequence>
<evidence type="ECO:0000313" key="7">
    <source>
        <dbReference type="EMBL" id="TSE22613.1"/>
    </source>
</evidence>
<gene>
    <name evidence="7" type="primary">mftE</name>
    <name evidence="6" type="ORF">EDC36_10695</name>
    <name evidence="7" type="ORF">Tigna_01049</name>
</gene>
<dbReference type="EC" id="3.5.-.-" evidence="7"/>
<evidence type="ECO:0000256" key="4">
    <source>
        <dbReference type="ARBA" id="ARBA00022833"/>
    </source>
</evidence>
<comment type="cofactor">
    <cofactor evidence="1">
        <name>Zn(2+)</name>
        <dbReference type="ChEBI" id="CHEBI:29105"/>
    </cofactor>
</comment>
<evidence type="ECO:0000313" key="6">
    <source>
        <dbReference type="EMBL" id="TCS98106.1"/>
    </source>
</evidence>
<keyword evidence="9" id="KW-1185">Reference proteome</keyword>
<dbReference type="Proteomes" id="UP000295536">
    <property type="component" value="Unassembled WGS sequence"/>
</dbReference>
<proteinExistence type="inferred from homology"/>
<comment type="caution">
    <text evidence="6">The sequence shown here is derived from an EMBL/GenBank/DDBJ whole genome shotgun (WGS) entry which is preliminary data.</text>
</comment>
<comment type="similarity">
    <text evidence="5">Belongs to the creatininase superfamily.</text>
</comment>
<dbReference type="InterPro" id="IPR003785">
    <property type="entry name" value="Creatininase/forma_Hydrolase"/>
</dbReference>